<accession>A0A502FII7</accession>
<comment type="similarity">
    <text evidence="1">Belongs to the peptidase M17 family.</text>
</comment>
<dbReference type="Gene3D" id="3.40.220.10">
    <property type="entry name" value="Leucine Aminopeptidase, subunit E, domain 1"/>
    <property type="match status" value="1"/>
</dbReference>
<dbReference type="GO" id="GO:0006508">
    <property type="term" value="P:proteolysis"/>
    <property type="evidence" value="ECO:0007669"/>
    <property type="project" value="UniProtKB-KW"/>
</dbReference>
<dbReference type="PRINTS" id="PR00481">
    <property type="entry name" value="LAMNOPPTDASE"/>
</dbReference>
<keyword evidence="4" id="KW-0378">Hydrolase</keyword>
<keyword evidence="8" id="KW-1185">Reference proteome</keyword>
<dbReference type="InterPro" id="IPR043472">
    <property type="entry name" value="Macro_dom-like"/>
</dbReference>
<dbReference type="Gene3D" id="3.40.630.10">
    <property type="entry name" value="Zn peptidases"/>
    <property type="match status" value="1"/>
</dbReference>
<protein>
    <submittedName>
        <fullName evidence="7">Leucyl aminopeptidase family protein</fullName>
    </submittedName>
</protein>
<dbReference type="EMBL" id="RCZP01000030">
    <property type="protein sequence ID" value="TPG49268.1"/>
    <property type="molecule type" value="Genomic_DNA"/>
</dbReference>
<dbReference type="Pfam" id="PF00883">
    <property type="entry name" value="Peptidase_M17"/>
    <property type="match status" value="1"/>
</dbReference>
<dbReference type="InterPro" id="IPR048816">
    <property type="entry name" value="Peptidase_M17_N_1"/>
</dbReference>
<dbReference type="GO" id="GO:0005737">
    <property type="term" value="C:cytoplasm"/>
    <property type="evidence" value="ECO:0007669"/>
    <property type="project" value="InterPro"/>
</dbReference>
<evidence type="ECO:0000256" key="2">
    <source>
        <dbReference type="ARBA" id="ARBA00022438"/>
    </source>
</evidence>
<keyword evidence="5" id="KW-0464">Manganese</keyword>
<dbReference type="RefSeq" id="WP_140885919.1">
    <property type="nucleotide sequence ID" value="NZ_RCZP01000030.1"/>
</dbReference>
<evidence type="ECO:0000256" key="5">
    <source>
        <dbReference type="ARBA" id="ARBA00023211"/>
    </source>
</evidence>
<dbReference type="PANTHER" id="PTHR11963:SF20">
    <property type="entry name" value="PEPTIDASE B"/>
    <property type="match status" value="1"/>
</dbReference>
<dbReference type="AlphaFoldDB" id="A0A502FII7"/>
<reference evidence="7 8" key="1">
    <citation type="journal article" date="2019" name="Environ. Microbiol.">
        <title>Species interactions and distinct microbial communities in high Arctic permafrost affected cryosols are associated with the CH4 and CO2 gas fluxes.</title>
        <authorList>
            <person name="Altshuler I."/>
            <person name="Hamel J."/>
            <person name="Turney S."/>
            <person name="Magnuson E."/>
            <person name="Levesque R."/>
            <person name="Greer C."/>
            <person name="Whyte L.G."/>
        </authorList>
    </citation>
    <scope>NUCLEOTIDE SEQUENCE [LARGE SCALE GENOMIC DNA]</scope>
    <source>
        <strain evidence="7 8">S9.3B</strain>
    </source>
</reference>
<evidence type="ECO:0000259" key="6">
    <source>
        <dbReference type="PROSITE" id="PS00631"/>
    </source>
</evidence>
<evidence type="ECO:0000256" key="1">
    <source>
        <dbReference type="ARBA" id="ARBA00009528"/>
    </source>
</evidence>
<keyword evidence="3" id="KW-0645">Protease</keyword>
<feature type="domain" description="Cytosol aminopeptidase" evidence="6">
    <location>
        <begin position="301"/>
        <end position="308"/>
    </location>
</feature>
<dbReference type="Pfam" id="PF21337">
    <property type="entry name" value="Peptidase_M17_N_1"/>
    <property type="match status" value="1"/>
</dbReference>
<dbReference type="PROSITE" id="PS00631">
    <property type="entry name" value="CYTOSOL_AP"/>
    <property type="match status" value="1"/>
</dbReference>
<name>A0A502FII7_9PROT</name>
<dbReference type="PANTHER" id="PTHR11963">
    <property type="entry name" value="LEUCINE AMINOPEPTIDASE-RELATED"/>
    <property type="match status" value="1"/>
</dbReference>
<evidence type="ECO:0000313" key="8">
    <source>
        <dbReference type="Proteomes" id="UP000317078"/>
    </source>
</evidence>
<proteinExistence type="inferred from homology"/>
<keyword evidence="2 7" id="KW-0031">Aminopeptidase</keyword>
<evidence type="ECO:0000313" key="7">
    <source>
        <dbReference type="EMBL" id="TPG49268.1"/>
    </source>
</evidence>
<dbReference type="GO" id="GO:0070006">
    <property type="term" value="F:metalloaminopeptidase activity"/>
    <property type="evidence" value="ECO:0007669"/>
    <property type="project" value="InterPro"/>
</dbReference>
<dbReference type="OrthoDB" id="9809354at2"/>
<dbReference type="Proteomes" id="UP000317078">
    <property type="component" value="Unassembled WGS sequence"/>
</dbReference>
<evidence type="ECO:0000256" key="3">
    <source>
        <dbReference type="ARBA" id="ARBA00022670"/>
    </source>
</evidence>
<dbReference type="GO" id="GO:0030145">
    <property type="term" value="F:manganese ion binding"/>
    <property type="evidence" value="ECO:0007669"/>
    <property type="project" value="InterPro"/>
</dbReference>
<gene>
    <name evidence="7" type="ORF">EAH89_22015</name>
</gene>
<dbReference type="InterPro" id="IPR011356">
    <property type="entry name" value="Leucine_aapep/pepB"/>
</dbReference>
<evidence type="ECO:0000256" key="4">
    <source>
        <dbReference type="ARBA" id="ARBA00022801"/>
    </source>
</evidence>
<dbReference type="InterPro" id="IPR000819">
    <property type="entry name" value="Peptidase_M17_C"/>
</dbReference>
<comment type="caution">
    <text evidence="7">The sequence shown here is derived from an EMBL/GenBank/DDBJ whole genome shotgun (WGS) entry which is preliminary data.</text>
</comment>
<organism evidence="7 8">
    <name type="scientific">Muricoccus nepalensis</name>
    <dbReference type="NCBI Taxonomy" id="1854500"/>
    <lineage>
        <taxon>Bacteria</taxon>
        <taxon>Pseudomonadati</taxon>
        <taxon>Pseudomonadota</taxon>
        <taxon>Alphaproteobacteria</taxon>
        <taxon>Acetobacterales</taxon>
        <taxon>Roseomonadaceae</taxon>
        <taxon>Muricoccus</taxon>
    </lineage>
</organism>
<sequence>MNGSLAPAGTAARLVHAVAPGGLPALLERLDPAAAAFLRETGFAAEAGRIALLPGDQGVAAAVLGLGRDGNSPWAYGALPFGLPEGTSWTLGTGCDPAAALLGWMLGAYRFTRHKAPPRAPARLVPPEGAGEARVLAEAILRARELINLPAADLGPAELSDAARRVAERCGADFEEIAGDDLARGFPAVAAVGGGSHRAPRVAVLRWEGAPDAPLVALLGKGVCFDTGGLDLKGADGMKRMKKDMGGAAILLGLAEALMRRRAPVRLLVAIGAVENAVSATAMRPLDVLRTRAGLTVEVGNTDAEGRLVLADLLAFAGEARPALMIDAATLTGAARVALGPDLPALFTNSEAVATALSAAGESCNDRFWRLPLHDGYAAWLESSSADLSNVGSRPMAGAIVAALFLRRFVPSDIRWAHLDVYAWNDSARPGRPEGGEAMGLRALYAGLMTLLPSLAEPDRPRPAGGSAG</sequence>
<dbReference type="SUPFAM" id="SSF53187">
    <property type="entry name" value="Zn-dependent exopeptidases"/>
    <property type="match status" value="1"/>
</dbReference>
<dbReference type="CDD" id="cd00433">
    <property type="entry name" value="Peptidase_M17"/>
    <property type="match status" value="1"/>
</dbReference>
<dbReference type="SUPFAM" id="SSF52949">
    <property type="entry name" value="Macro domain-like"/>
    <property type="match status" value="1"/>
</dbReference>